<gene>
    <name evidence="9" type="ORF">AB675_604</name>
</gene>
<evidence type="ECO:0000256" key="1">
    <source>
        <dbReference type="ARBA" id="ARBA00001974"/>
    </source>
</evidence>
<dbReference type="InterPro" id="IPR017905">
    <property type="entry name" value="ERV/ALR_sulphydryl_oxidase"/>
</dbReference>
<dbReference type="GO" id="GO:0016971">
    <property type="term" value="F:flavin-dependent sulfhydryl oxidase activity"/>
    <property type="evidence" value="ECO:0007669"/>
    <property type="project" value="InterPro"/>
</dbReference>
<evidence type="ECO:0000256" key="4">
    <source>
        <dbReference type="ARBA" id="ARBA00023002"/>
    </source>
</evidence>
<keyword evidence="6" id="KW-1133">Transmembrane helix</keyword>
<dbReference type="InterPro" id="IPR036774">
    <property type="entry name" value="ERV/ALR_sulphydryl_oxid_sf"/>
</dbReference>
<keyword evidence="2 6" id="KW-0285">Flavoprotein</keyword>
<dbReference type="PROSITE" id="PS51324">
    <property type="entry name" value="ERV_ALR"/>
    <property type="match status" value="1"/>
</dbReference>
<dbReference type="EMBL" id="LFJN01000001">
    <property type="protein sequence ID" value="KPI45561.1"/>
    <property type="molecule type" value="Genomic_DNA"/>
</dbReference>
<evidence type="ECO:0000313" key="10">
    <source>
        <dbReference type="Proteomes" id="UP000038010"/>
    </source>
</evidence>
<dbReference type="SUPFAM" id="SSF69000">
    <property type="entry name" value="FAD-dependent thiol oxidase"/>
    <property type="match status" value="1"/>
</dbReference>
<dbReference type="FunFam" id="1.20.120.310:FF:000002">
    <property type="entry name" value="Sulfhydryl oxidase"/>
    <property type="match status" value="1"/>
</dbReference>
<evidence type="ECO:0000313" key="9">
    <source>
        <dbReference type="EMBL" id="KPI45561.1"/>
    </source>
</evidence>
<evidence type="ECO:0000256" key="5">
    <source>
        <dbReference type="ARBA" id="ARBA00023157"/>
    </source>
</evidence>
<protein>
    <recommendedName>
        <fullName evidence="6">Sulfhydryl oxidase</fullName>
        <ecNumber evidence="6">1.8.3.2</ecNumber>
    </recommendedName>
</protein>
<accession>A0A0N0NRW4</accession>
<dbReference type="EC" id="1.8.3.2" evidence="6"/>
<dbReference type="RefSeq" id="XP_018005524.1">
    <property type="nucleotide sequence ID" value="XM_018146313.1"/>
</dbReference>
<evidence type="ECO:0000256" key="7">
    <source>
        <dbReference type="SAM" id="MobiDB-lite"/>
    </source>
</evidence>
<dbReference type="InterPro" id="IPR039799">
    <property type="entry name" value="ALR/ERV"/>
</dbReference>
<comment type="catalytic activity">
    <reaction evidence="6">
        <text>2 R'C(R)SH + O2 = R'C(R)S-S(R)CR' + H2O2</text>
        <dbReference type="Rhea" id="RHEA:17357"/>
        <dbReference type="ChEBI" id="CHEBI:15379"/>
        <dbReference type="ChEBI" id="CHEBI:16240"/>
        <dbReference type="ChEBI" id="CHEBI:16520"/>
        <dbReference type="ChEBI" id="CHEBI:17412"/>
        <dbReference type="EC" id="1.8.3.2"/>
    </reaction>
</comment>
<dbReference type="Pfam" id="PF04777">
    <property type="entry name" value="Evr1_Alr"/>
    <property type="match status" value="1"/>
</dbReference>
<evidence type="ECO:0000256" key="3">
    <source>
        <dbReference type="ARBA" id="ARBA00022827"/>
    </source>
</evidence>
<proteinExistence type="predicted"/>
<dbReference type="GO" id="GO:0050660">
    <property type="term" value="F:flavin adenine dinucleotide binding"/>
    <property type="evidence" value="ECO:0007669"/>
    <property type="project" value="TreeGrafter"/>
</dbReference>
<keyword evidence="4 6" id="KW-0560">Oxidoreductase</keyword>
<dbReference type="AlphaFoldDB" id="A0A0N0NRW4"/>
<keyword evidence="6" id="KW-0812">Transmembrane</keyword>
<sequence length="214" mass="23686">MPRPPPPGIILVTAVLLFLTFIMWISLQDRTEDRLSAAPAPLPKWMQKGQGKQPEVPTIVPEVQTGHAIMSHLGNETLKEELGRAAWKLFHTTMARFPDKPTQDESDALKSYIHLFARLYPCGECATHFQGILEQFPPQTSSRSAAAVWACHVHNEVNKSKNKDIFDCSQIGDFYDCGCADDEKEAMSKAGEDSHEVAKTGKIGIEREGPTRGG</sequence>
<dbReference type="GeneID" id="28738182"/>
<comment type="cofactor">
    <cofactor evidence="1 6">
        <name>FAD</name>
        <dbReference type="ChEBI" id="CHEBI:57692"/>
    </cofactor>
</comment>
<evidence type="ECO:0000259" key="8">
    <source>
        <dbReference type="PROSITE" id="PS51324"/>
    </source>
</evidence>
<dbReference type="OrthoDB" id="59470at2759"/>
<feature type="transmembrane region" description="Helical" evidence="6">
    <location>
        <begin position="6"/>
        <end position="27"/>
    </location>
</feature>
<keyword evidence="10" id="KW-1185">Reference proteome</keyword>
<evidence type="ECO:0000256" key="2">
    <source>
        <dbReference type="ARBA" id="ARBA00022630"/>
    </source>
</evidence>
<dbReference type="PANTHER" id="PTHR12645">
    <property type="entry name" value="ALR/ERV"/>
    <property type="match status" value="1"/>
</dbReference>
<keyword evidence="6" id="KW-0472">Membrane</keyword>
<organism evidence="9 10">
    <name type="scientific">Cyphellophora attinorum</name>
    <dbReference type="NCBI Taxonomy" id="1664694"/>
    <lineage>
        <taxon>Eukaryota</taxon>
        <taxon>Fungi</taxon>
        <taxon>Dikarya</taxon>
        <taxon>Ascomycota</taxon>
        <taxon>Pezizomycotina</taxon>
        <taxon>Eurotiomycetes</taxon>
        <taxon>Chaetothyriomycetidae</taxon>
        <taxon>Chaetothyriales</taxon>
        <taxon>Cyphellophoraceae</taxon>
        <taxon>Cyphellophora</taxon>
    </lineage>
</organism>
<reference evidence="9 10" key="1">
    <citation type="submission" date="2015-06" db="EMBL/GenBank/DDBJ databases">
        <title>Draft genome of the ant-associated black yeast Phialophora attae CBS 131958.</title>
        <authorList>
            <person name="Moreno L.F."/>
            <person name="Stielow B.J."/>
            <person name="de Hoog S."/>
            <person name="Vicente V.A."/>
            <person name="Weiss V.A."/>
            <person name="de Vries M."/>
            <person name="Cruz L.M."/>
            <person name="Souza E.M."/>
        </authorList>
    </citation>
    <scope>NUCLEOTIDE SEQUENCE [LARGE SCALE GENOMIC DNA]</scope>
    <source>
        <strain evidence="9 10">CBS 131958</strain>
    </source>
</reference>
<keyword evidence="5" id="KW-1015">Disulfide bond</keyword>
<dbReference type="GO" id="GO:0005739">
    <property type="term" value="C:mitochondrion"/>
    <property type="evidence" value="ECO:0007669"/>
    <property type="project" value="TreeGrafter"/>
</dbReference>
<dbReference type="PANTHER" id="PTHR12645:SF1">
    <property type="entry name" value="FAD-LINKED SULFHYDRYL OXIDASE ERV2"/>
    <property type="match status" value="1"/>
</dbReference>
<dbReference type="Gene3D" id="1.20.120.310">
    <property type="entry name" value="ERV/ALR sulfhydryl oxidase domain"/>
    <property type="match status" value="1"/>
</dbReference>
<feature type="region of interest" description="Disordered" evidence="7">
    <location>
        <begin position="188"/>
        <end position="214"/>
    </location>
</feature>
<dbReference type="STRING" id="1664694.A0A0N0NRW4"/>
<comment type="caution">
    <text evidence="9">The sequence shown here is derived from an EMBL/GenBank/DDBJ whole genome shotgun (WGS) entry which is preliminary data.</text>
</comment>
<dbReference type="VEuPathDB" id="FungiDB:AB675_604"/>
<keyword evidence="3 6" id="KW-0274">FAD</keyword>
<dbReference type="Proteomes" id="UP000038010">
    <property type="component" value="Unassembled WGS sequence"/>
</dbReference>
<name>A0A0N0NRW4_9EURO</name>
<feature type="domain" description="ERV/ALR sulfhydryl oxidase" evidence="8">
    <location>
        <begin position="75"/>
        <end position="175"/>
    </location>
</feature>
<evidence type="ECO:0000256" key="6">
    <source>
        <dbReference type="RuleBase" id="RU371123"/>
    </source>
</evidence>